<comment type="subcellular location">
    <subcellularLocation>
        <location evidence="1">Cytoplasm</location>
    </subcellularLocation>
</comment>
<evidence type="ECO:0000256" key="3">
    <source>
        <dbReference type="ARBA" id="ARBA00022490"/>
    </source>
</evidence>
<evidence type="ECO:0000256" key="4">
    <source>
        <dbReference type="ARBA" id="ARBA00023186"/>
    </source>
</evidence>
<protein>
    <submittedName>
        <fullName evidence="5">EspG family</fullName>
    </submittedName>
</protein>
<dbReference type="RefSeq" id="WP_069846824.1">
    <property type="nucleotide sequence ID" value="NZ_CP014859.1"/>
</dbReference>
<dbReference type="EMBL" id="CP014859">
    <property type="protein sequence ID" value="AOS61748.1"/>
    <property type="molecule type" value="Genomic_DNA"/>
</dbReference>
<dbReference type="Proteomes" id="UP000095210">
    <property type="component" value="Chromosome"/>
</dbReference>
<evidence type="ECO:0000313" key="5">
    <source>
        <dbReference type="EMBL" id="AOS61748.1"/>
    </source>
</evidence>
<keyword evidence="3" id="KW-0963">Cytoplasm</keyword>
<comment type="similarity">
    <text evidence="2">Belongs to the EspG family.</text>
</comment>
<dbReference type="Pfam" id="PF14011">
    <property type="entry name" value="ESX-1_EspG"/>
    <property type="match status" value="1"/>
</dbReference>
<name>A0AAC9HM57_9PSEU</name>
<organism evidence="5 6">
    <name type="scientific">Actinoalloteichus hymeniacidonis</name>
    <dbReference type="NCBI Taxonomy" id="340345"/>
    <lineage>
        <taxon>Bacteria</taxon>
        <taxon>Bacillati</taxon>
        <taxon>Actinomycetota</taxon>
        <taxon>Actinomycetes</taxon>
        <taxon>Pseudonocardiales</taxon>
        <taxon>Pseudonocardiaceae</taxon>
        <taxon>Actinoalloteichus</taxon>
    </lineage>
</organism>
<accession>A0AAC9HM57</accession>
<reference evidence="6" key="1">
    <citation type="submission" date="2016-03" db="EMBL/GenBank/DDBJ databases">
        <title>Complete genome sequence of the type strain Actinoalloteichus hymeniacidonis DSM 45092.</title>
        <authorList>
            <person name="Schaffert L."/>
            <person name="Albersmeier A."/>
            <person name="Winkler A."/>
            <person name="Kalinowski J."/>
            <person name="Zotchev S."/>
            <person name="Ruckert C."/>
        </authorList>
    </citation>
    <scope>NUCLEOTIDE SEQUENCE [LARGE SCALE GENOMIC DNA]</scope>
    <source>
        <strain evidence="6">HPA177(T) (DSM 45092(T))</strain>
    </source>
</reference>
<keyword evidence="4" id="KW-0143">Chaperone</keyword>
<dbReference type="AlphaFoldDB" id="A0AAC9HM57"/>
<evidence type="ECO:0000256" key="1">
    <source>
        <dbReference type="ARBA" id="ARBA00004496"/>
    </source>
</evidence>
<proteinExistence type="inferred from homology"/>
<dbReference type="KEGG" id="ahm:TL08_04590"/>
<dbReference type="InterPro" id="IPR025734">
    <property type="entry name" value="EspG"/>
</dbReference>
<sequence length="259" mass="27778">MTAARLAESFLISVAEFDACWEILRLGEPPAQLAIPSPGRTRAARRELLVARMAELAQRDLAAQGEPTPALAADLETLAHPQEAVDAHLLLPQPINAVGAIRHGRGALAARSGDRVWIGTMTPQQLIPELVALAGDVPPGPGESASVRAEVLPDAARRADGDPHVMAEELIARGERPTPAAMLAQMAHRPIRQGQFGASVRTASGVRRRAARLVTFHDTQAGRYLQVRRGMGRDEWVTMTPADNGKIVHALRELVEEAG</sequence>
<keyword evidence="6" id="KW-1185">Reference proteome</keyword>
<evidence type="ECO:0000256" key="2">
    <source>
        <dbReference type="ARBA" id="ARBA00006411"/>
    </source>
</evidence>
<evidence type="ECO:0000313" key="6">
    <source>
        <dbReference type="Proteomes" id="UP000095210"/>
    </source>
</evidence>
<gene>
    <name evidence="5" type="ORF">TL08_04590</name>
</gene>